<dbReference type="InterPro" id="IPR021944">
    <property type="entry name" value="DUF3560"/>
</dbReference>
<dbReference type="Proteomes" id="UP000030554">
    <property type="component" value="Unassembled WGS sequence"/>
</dbReference>
<accession>A0A0A3ALX2</accession>
<organism evidence="1 2">
    <name type="scientific">Gallibacterium anatis 4895</name>
    <dbReference type="NCBI Taxonomy" id="1396510"/>
    <lineage>
        <taxon>Bacteria</taxon>
        <taxon>Pseudomonadati</taxon>
        <taxon>Pseudomonadota</taxon>
        <taxon>Gammaproteobacteria</taxon>
        <taxon>Pasteurellales</taxon>
        <taxon>Pasteurellaceae</taxon>
        <taxon>Gallibacterium</taxon>
    </lineage>
</organism>
<comment type="caution">
    <text evidence="1">The sequence shown here is derived from an EMBL/GenBank/DDBJ whole genome shotgun (WGS) entry which is preliminary data.</text>
</comment>
<reference evidence="1 2" key="1">
    <citation type="submission" date="2014-07" db="EMBL/GenBank/DDBJ databases">
        <title>Chaperone-usher fimbriae in a diverse selection of Gallibacterium genomes.</title>
        <authorList>
            <person name="Kudirkiene E."/>
            <person name="Bager R.J."/>
            <person name="Johnson T.J."/>
            <person name="Bojesen A.M."/>
        </authorList>
    </citation>
    <scope>NUCLEOTIDE SEQUENCE [LARGE SCALE GENOMIC DNA]</scope>
    <source>
        <strain evidence="1 2">4895</strain>
    </source>
</reference>
<evidence type="ECO:0000313" key="1">
    <source>
        <dbReference type="EMBL" id="KGQ62509.1"/>
    </source>
</evidence>
<protein>
    <recommendedName>
        <fullName evidence="3">DUF3560 domain-containing protein</fullName>
    </recommendedName>
</protein>
<gene>
    <name evidence="1" type="ORF">IO48_04270</name>
</gene>
<evidence type="ECO:0008006" key="3">
    <source>
        <dbReference type="Google" id="ProtNLM"/>
    </source>
</evidence>
<dbReference type="EMBL" id="JPJQ01000019">
    <property type="protein sequence ID" value="KGQ62509.1"/>
    <property type="molecule type" value="Genomic_DNA"/>
</dbReference>
<evidence type="ECO:0000313" key="2">
    <source>
        <dbReference type="Proteomes" id="UP000030554"/>
    </source>
</evidence>
<dbReference type="RefSeq" id="WP_039163178.1">
    <property type="nucleotide sequence ID" value="NZ_JPJQ01000019.1"/>
</dbReference>
<name>A0A0A3ALX2_9PAST</name>
<proteinExistence type="predicted"/>
<dbReference type="AlphaFoldDB" id="A0A0A3ALX2"/>
<dbReference type="Pfam" id="PF12083">
    <property type="entry name" value="DUF3560"/>
    <property type="match status" value="1"/>
</dbReference>
<sequence length="215" mass="25291">MSLNTYAKFVPNVFLAKCAEPHQRGDIVMLTSKYGKETEVEIYNLVKQRDDFYFYSFVRCDGLNRQTYALKKAAHYQTVADNAQTRSEQYCEAANEGREFLSLGEPIKVGHHSERRHRTLIERNAKRMDKAVEEMQKAEHYEEKIPYWLERADVIDLSMPESLAYFQFELAKAKENHQDLKDNPEKREHSYSLTYAKKKVNELAKKVELAQRLWG</sequence>